<dbReference type="EMBL" id="CP012382">
    <property type="protein sequence ID" value="AKZ59215.1"/>
    <property type="molecule type" value="Genomic_DNA"/>
</dbReference>
<organism evidence="1 2">
    <name type="scientific">Streptomyces ambofaciens (strain ATCC 23877 / 3486 / DSM 40053 / JCM 4204 / NBRC 12836 / NRRL B-2516)</name>
    <dbReference type="NCBI Taxonomy" id="278992"/>
    <lineage>
        <taxon>Bacteria</taxon>
        <taxon>Bacillati</taxon>
        <taxon>Actinomycetota</taxon>
        <taxon>Actinomycetes</taxon>
        <taxon>Kitasatosporales</taxon>
        <taxon>Streptomycetaceae</taxon>
        <taxon>Streptomyces</taxon>
    </lineage>
</organism>
<dbReference type="AlphaFoldDB" id="A0A0K2B1F9"/>
<dbReference type="RefSeq" id="WP_053139534.1">
    <property type="nucleotide sequence ID" value="NZ_CP012382.1"/>
</dbReference>
<protein>
    <submittedName>
        <fullName evidence="1">Uncharacterized protein</fullName>
    </submittedName>
</protein>
<evidence type="ECO:0000313" key="2">
    <source>
        <dbReference type="Proteomes" id="UP000061018"/>
    </source>
</evidence>
<accession>A0A0K2B1F9</accession>
<reference evidence="2" key="1">
    <citation type="journal article" date="2015" name="J. Biotechnol.">
        <title>Complete genome sequence of Streptomyces ambofaciens ATCC 23877, the spiramycin producer.</title>
        <authorList>
            <person name="Thibessard A."/>
            <person name="Haas D."/>
            <person name="Gerbaud C."/>
            <person name="Aigle B."/>
            <person name="Lautru S."/>
            <person name="Pernodet J.L."/>
            <person name="Leblond P."/>
        </authorList>
    </citation>
    <scope>NUCLEOTIDE SEQUENCE [LARGE SCALE GENOMIC DNA]</scope>
    <source>
        <strain evidence="2">ATCC 23877 / 3486 / DSM 40053 / JCM 4204 / NBRC 12836 / NRRL B-2516</strain>
    </source>
</reference>
<name>A0A0K2B1F9_STRA7</name>
<gene>
    <name evidence="1" type="ORF">SAM23877_6170</name>
</gene>
<evidence type="ECO:0000313" key="1">
    <source>
        <dbReference type="EMBL" id="AKZ59215.1"/>
    </source>
</evidence>
<proteinExistence type="predicted"/>
<dbReference type="Proteomes" id="UP000061018">
    <property type="component" value="Chromosome"/>
</dbReference>
<dbReference type="KEGG" id="samb:SAM23877_6170"/>
<sequence length="209" mass="23049">MNLCTSTRRKVTKHYGTTWVFGQPECGKPATHFRKTADDSGASGWIIYMCEEHAGEGFEVIADEEPAEAVEHRETTVTVAGVDRVIRTEVGGRVRTVKQLEAAHTKAVKAALVEMRKANLAGFQEAANAAEVSAKKNPGSWFTQEDAKRARNIARRAERGTLYSHTSPWASDLKPFPPVKFTDEVPAYLVEIEPGHYATEEAAESLTLF</sequence>